<comment type="caution">
    <text evidence="1">The sequence shown here is derived from an EMBL/GenBank/DDBJ whole genome shotgun (WGS) entry which is preliminary data.</text>
</comment>
<dbReference type="Proteomes" id="UP000229390">
    <property type="component" value="Unassembled WGS sequence"/>
</dbReference>
<dbReference type="EMBL" id="PEYE01000026">
    <property type="protein sequence ID" value="PIS38860.1"/>
    <property type="molecule type" value="Genomic_DNA"/>
</dbReference>
<accession>A0A2M6T0L0</accession>
<protein>
    <submittedName>
        <fullName evidence="1">Uncharacterized protein</fullName>
    </submittedName>
</protein>
<reference evidence="2" key="1">
    <citation type="submission" date="2017-09" db="EMBL/GenBank/DDBJ databases">
        <title>Depth-based differentiation of microbial function through sediment-hosted aquifers and enrichment of novel symbionts in the deep terrestrial subsurface.</title>
        <authorList>
            <person name="Probst A.J."/>
            <person name="Ladd B."/>
            <person name="Jarett J.K."/>
            <person name="Geller-Mcgrath D.E."/>
            <person name="Sieber C.M.K."/>
            <person name="Emerson J.B."/>
            <person name="Anantharaman K."/>
            <person name="Thomas B.C."/>
            <person name="Malmstrom R."/>
            <person name="Stieglmeier M."/>
            <person name="Klingl A."/>
            <person name="Woyke T."/>
            <person name="Ryan C.M."/>
            <person name="Banfield J.F."/>
        </authorList>
    </citation>
    <scope>NUCLEOTIDE SEQUENCE [LARGE SCALE GENOMIC DNA]</scope>
</reference>
<name>A0A2M6T0L0_9BACT</name>
<sequence length="69" mass="7886">MRFAGKNFFEGKDNSMKLKNLDGNSIVLGSVYPKIEQKGDYCFVKIVVNLFYDKLVKFLLTIIVPILVL</sequence>
<proteinExistence type="predicted"/>
<gene>
    <name evidence="1" type="ORF">COT34_01305</name>
</gene>
<evidence type="ECO:0000313" key="2">
    <source>
        <dbReference type="Proteomes" id="UP000229390"/>
    </source>
</evidence>
<evidence type="ECO:0000313" key="1">
    <source>
        <dbReference type="EMBL" id="PIS38860.1"/>
    </source>
</evidence>
<dbReference type="AlphaFoldDB" id="A0A2M6T0L0"/>
<organism evidence="1 2">
    <name type="scientific">Candidatus Nealsonbacteria bacterium CG08_land_8_20_14_0_20_43_11</name>
    <dbReference type="NCBI Taxonomy" id="1974706"/>
    <lineage>
        <taxon>Bacteria</taxon>
        <taxon>Candidatus Nealsoniibacteriota</taxon>
    </lineage>
</organism>